<gene>
    <name evidence="3" type="ORF">BDP27DRAFT_1320881</name>
</gene>
<comment type="caution">
    <text evidence="3">The sequence shown here is derived from an EMBL/GenBank/DDBJ whole genome shotgun (WGS) entry which is preliminary data.</text>
</comment>
<organism evidence="3 4">
    <name type="scientific">Rhodocollybia butyracea</name>
    <dbReference type="NCBI Taxonomy" id="206335"/>
    <lineage>
        <taxon>Eukaryota</taxon>
        <taxon>Fungi</taxon>
        <taxon>Dikarya</taxon>
        <taxon>Basidiomycota</taxon>
        <taxon>Agaricomycotina</taxon>
        <taxon>Agaricomycetes</taxon>
        <taxon>Agaricomycetidae</taxon>
        <taxon>Agaricales</taxon>
        <taxon>Marasmiineae</taxon>
        <taxon>Omphalotaceae</taxon>
        <taxon>Rhodocollybia</taxon>
    </lineage>
</organism>
<dbReference type="EMBL" id="JADNRY010000026">
    <property type="protein sequence ID" value="KAF9072187.1"/>
    <property type="molecule type" value="Genomic_DNA"/>
</dbReference>
<evidence type="ECO:0000313" key="3">
    <source>
        <dbReference type="EMBL" id="KAF9072187.1"/>
    </source>
</evidence>
<evidence type="ECO:0000256" key="1">
    <source>
        <dbReference type="SAM" id="Coils"/>
    </source>
</evidence>
<keyword evidence="4" id="KW-1185">Reference proteome</keyword>
<name>A0A9P5Q021_9AGAR</name>
<feature type="compositionally biased region" description="Low complexity" evidence="2">
    <location>
        <begin position="682"/>
        <end position="706"/>
    </location>
</feature>
<accession>A0A9P5Q021</accession>
<dbReference type="Proteomes" id="UP000772434">
    <property type="component" value="Unassembled WGS sequence"/>
</dbReference>
<dbReference type="AlphaFoldDB" id="A0A9P5Q021"/>
<evidence type="ECO:0000256" key="2">
    <source>
        <dbReference type="SAM" id="MobiDB-lite"/>
    </source>
</evidence>
<feature type="compositionally biased region" description="Polar residues" evidence="2">
    <location>
        <begin position="189"/>
        <end position="199"/>
    </location>
</feature>
<feature type="coiled-coil region" evidence="1">
    <location>
        <begin position="317"/>
        <end position="351"/>
    </location>
</feature>
<evidence type="ECO:0000313" key="4">
    <source>
        <dbReference type="Proteomes" id="UP000772434"/>
    </source>
</evidence>
<feature type="coiled-coil region" evidence="1">
    <location>
        <begin position="407"/>
        <end position="476"/>
    </location>
</feature>
<protein>
    <submittedName>
        <fullName evidence="3">Uncharacterized protein</fullName>
    </submittedName>
</protein>
<sequence length="713" mass="79676">MSEVQHRGICFKTQGVDAPTILKHSGVFKGIRNQVKCTLCSSNKVPKECKTYDSSSLVCTVCSKRKRSCDYAALLRFSAYAHMENISVSEAADRLKKFNVGFTLPLDLYKRALLVLEKQNPAPGVLGTIDDEREKFFPETNRKRLAKLFLDSKGQGSSDVKEKEQKTSQGSASSLQPLLPLRVVIPASSNSNSPQTLVQQDYAATRQEAEPSNSITVQNFENPRKRSAPAAIEADSQRYVRPRVEPSESSIGAIDPPFGSGTMSYTPAVNRKEPANHTAEEAVNTLISQLTKEGLEIEETTVWGKFVHRHRSTIARLEAEEAKSATYHEQRERLKEQLQAAVNRSEGLEADVAVERAKTDMSDARVRALEESSSKIIEEFRKARDRVKELEGMMAERIPSANGTPEIARLQQNVKALQQTISEVRSDVSKSRSAFHALTRQHENTLRRNDHIAETNRRLTREISEAQTQLIDKDRELAMMGDLVLNSTGTSSDPVVLELQTDRDRLRVDRKLALEYATMLHQLDLPGFVWRFEQQIAEPLSWLYNFIRTCRDEDVVNSPLFVEVQSVLAGAIPSVTNAACRSQLALRAVLADFDMQFPELRNVLKGSISQRVVHTLSQNSGFESIFSSVEPVFDFDRIMRFDEDLWNPFPLTTLKDTPSPSLREAIKVFLAELEVIPDTPKSPSSVTSNSRGTSISSSLSVDSLTSPPRGSHL</sequence>
<proteinExistence type="predicted"/>
<feature type="region of interest" description="Disordered" evidence="2">
    <location>
        <begin position="240"/>
        <end position="259"/>
    </location>
</feature>
<feature type="region of interest" description="Disordered" evidence="2">
    <location>
        <begin position="679"/>
        <end position="713"/>
    </location>
</feature>
<keyword evidence="1" id="KW-0175">Coiled coil</keyword>
<feature type="region of interest" description="Disordered" evidence="2">
    <location>
        <begin position="189"/>
        <end position="233"/>
    </location>
</feature>
<feature type="compositionally biased region" description="Polar residues" evidence="2">
    <location>
        <begin position="210"/>
        <end position="221"/>
    </location>
</feature>
<reference evidence="3" key="1">
    <citation type="submission" date="2020-11" db="EMBL/GenBank/DDBJ databases">
        <authorList>
            <consortium name="DOE Joint Genome Institute"/>
            <person name="Ahrendt S."/>
            <person name="Riley R."/>
            <person name="Andreopoulos W."/>
            <person name="Labutti K."/>
            <person name="Pangilinan J."/>
            <person name="Ruiz-Duenas F.J."/>
            <person name="Barrasa J.M."/>
            <person name="Sanchez-Garcia M."/>
            <person name="Camarero S."/>
            <person name="Miyauchi S."/>
            <person name="Serrano A."/>
            <person name="Linde D."/>
            <person name="Babiker R."/>
            <person name="Drula E."/>
            <person name="Ayuso-Fernandez I."/>
            <person name="Pacheco R."/>
            <person name="Padilla G."/>
            <person name="Ferreira P."/>
            <person name="Barriuso J."/>
            <person name="Kellner H."/>
            <person name="Castanera R."/>
            <person name="Alfaro M."/>
            <person name="Ramirez L."/>
            <person name="Pisabarro A.G."/>
            <person name="Kuo A."/>
            <person name="Tritt A."/>
            <person name="Lipzen A."/>
            <person name="He G."/>
            <person name="Yan M."/>
            <person name="Ng V."/>
            <person name="Cullen D."/>
            <person name="Martin F."/>
            <person name="Rosso M.-N."/>
            <person name="Henrissat B."/>
            <person name="Hibbett D."/>
            <person name="Martinez A.T."/>
            <person name="Grigoriev I.V."/>
        </authorList>
    </citation>
    <scope>NUCLEOTIDE SEQUENCE</scope>
    <source>
        <strain evidence="3">AH 40177</strain>
    </source>
</reference>